<evidence type="ECO:0000313" key="3">
    <source>
        <dbReference type="Proteomes" id="UP001386437"/>
    </source>
</evidence>
<feature type="transmembrane region" description="Helical" evidence="1">
    <location>
        <begin position="80"/>
        <end position="104"/>
    </location>
</feature>
<comment type="caution">
    <text evidence="2">The sequence shown here is derived from an EMBL/GenBank/DDBJ whole genome shotgun (WGS) entry which is preliminary data.</text>
</comment>
<dbReference type="EMBL" id="JACFYJ010000091">
    <property type="protein sequence ID" value="MEI6001959.1"/>
    <property type="molecule type" value="Genomic_DNA"/>
</dbReference>
<feature type="transmembrane region" description="Helical" evidence="1">
    <location>
        <begin position="237"/>
        <end position="257"/>
    </location>
</feature>
<dbReference type="Proteomes" id="UP001386437">
    <property type="component" value="Unassembled WGS sequence"/>
</dbReference>
<keyword evidence="1" id="KW-0812">Transmembrane</keyword>
<proteinExistence type="predicted"/>
<protein>
    <submittedName>
        <fullName evidence="2">Uncharacterized protein</fullName>
    </submittedName>
</protein>
<keyword evidence="1" id="KW-1133">Transmembrane helix</keyword>
<dbReference type="RefSeq" id="WP_336601618.1">
    <property type="nucleotide sequence ID" value="NZ_JACFYJ010000091.1"/>
</dbReference>
<organism evidence="2 3">
    <name type="scientific">Paraburkholderia bengalensis</name>
    <dbReference type="NCBI Taxonomy" id="2747562"/>
    <lineage>
        <taxon>Bacteria</taxon>
        <taxon>Pseudomonadati</taxon>
        <taxon>Pseudomonadota</taxon>
        <taxon>Betaproteobacteria</taxon>
        <taxon>Burkholderiales</taxon>
        <taxon>Burkholderiaceae</taxon>
        <taxon>Paraburkholderia</taxon>
    </lineage>
</organism>
<feature type="transmembrane region" description="Helical" evidence="1">
    <location>
        <begin position="154"/>
        <end position="177"/>
    </location>
</feature>
<name>A0ABU8J1Y9_9BURK</name>
<evidence type="ECO:0000256" key="1">
    <source>
        <dbReference type="SAM" id="Phobius"/>
    </source>
</evidence>
<feature type="transmembrane region" description="Helical" evidence="1">
    <location>
        <begin position="197"/>
        <end position="217"/>
    </location>
</feature>
<keyword evidence="3" id="KW-1185">Reference proteome</keyword>
<feature type="transmembrane region" description="Helical" evidence="1">
    <location>
        <begin position="283"/>
        <end position="305"/>
    </location>
</feature>
<feature type="transmembrane region" description="Helical" evidence="1">
    <location>
        <begin position="44"/>
        <end position="68"/>
    </location>
</feature>
<feature type="transmembrane region" description="Helical" evidence="1">
    <location>
        <begin position="317"/>
        <end position="340"/>
    </location>
</feature>
<accession>A0ABU8J1Y9</accession>
<keyword evidence="1" id="KW-0472">Membrane</keyword>
<gene>
    <name evidence="2" type="ORF">H3V53_33955</name>
</gene>
<reference evidence="2 3" key="1">
    <citation type="journal article" date="2022" name="Arch. Microbiol.">
        <title>Paraburkholderia bengalensis sp. nov. isolated from roots of Oryza sativa, IR64.</title>
        <authorList>
            <person name="Nag P."/>
            <person name="Mondal N."/>
            <person name="Sarkar J."/>
            <person name="Das S."/>
        </authorList>
    </citation>
    <scope>NUCLEOTIDE SEQUENCE [LARGE SCALE GENOMIC DNA]</scope>
    <source>
        <strain evidence="2 3">IR64_4_BI</strain>
    </source>
</reference>
<evidence type="ECO:0000313" key="2">
    <source>
        <dbReference type="EMBL" id="MEI6001959.1"/>
    </source>
</evidence>
<dbReference type="SUPFAM" id="SSF81343">
    <property type="entry name" value="Fumarate reductase respiratory complex transmembrane subunits"/>
    <property type="match status" value="1"/>
</dbReference>
<dbReference type="InterPro" id="IPR034804">
    <property type="entry name" value="SQR/QFR_C/D"/>
</dbReference>
<feature type="transmembrane region" description="Helical" evidence="1">
    <location>
        <begin position="12"/>
        <end position="32"/>
    </location>
</feature>
<feature type="transmembrane region" description="Helical" evidence="1">
    <location>
        <begin position="116"/>
        <end position="133"/>
    </location>
</feature>
<sequence length="342" mass="37532">MQSAASRASCSRVSVCLHLVPALMAVGYPWYLAMFYRLHSTKHIAEALLTLALVFAVPGGAFASLYALGRTETLRFEGVVLRRLTYVTFVSPSLFVILGVFLYLMKVNGKDGQVWVGLWLAALCGTSLTILGHRGEVLPVRSHEHMRPVRVMHGIAALVILLVFLVAHLVNHTFGVIGAEAHREVMLILRIIYRSPFVEPVLLTLFFFQIVSGLVLAESRMGSRQGILDVLQTASGAYLAVFIASHLNAVFVLARYFGTETDYAWATALPDGMLADPWDVRLIPHYALGVWLLFAHIACGLRMVLLAHRVEKRKADAVCWALVLASTLWSAVIIAGAVGARV</sequence>